<evidence type="ECO:0000313" key="1">
    <source>
        <dbReference type="EMBL" id="GJU00253.1"/>
    </source>
</evidence>
<dbReference type="EMBL" id="BQNB010020846">
    <property type="protein sequence ID" value="GJU00253.1"/>
    <property type="molecule type" value="Genomic_DNA"/>
</dbReference>
<comment type="caution">
    <text evidence="1">The sequence shown here is derived from an EMBL/GenBank/DDBJ whole genome shotgun (WGS) entry which is preliminary data.</text>
</comment>
<protein>
    <submittedName>
        <fullName evidence="1">Uncharacterized protein</fullName>
    </submittedName>
</protein>
<keyword evidence="2" id="KW-1185">Reference proteome</keyword>
<gene>
    <name evidence="1" type="ORF">Tco_1110591</name>
</gene>
<organism evidence="1 2">
    <name type="scientific">Tanacetum coccineum</name>
    <dbReference type="NCBI Taxonomy" id="301880"/>
    <lineage>
        <taxon>Eukaryota</taxon>
        <taxon>Viridiplantae</taxon>
        <taxon>Streptophyta</taxon>
        <taxon>Embryophyta</taxon>
        <taxon>Tracheophyta</taxon>
        <taxon>Spermatophyta</taxon>
        <taxon>Magnoliopsida</taxon>
        <taxon>eudicotyledons</taxon>
        <taxon>Gunneridae</taxon>
        <taxon>Pentapetalae</taxon>
        <taxon>asterids</taxon>
        <taxon>campanulids</taxon>
        <taxon>Asterales</taxon>
        <taxon>Asteraceae</taxon>
        <taxon>Asteroideae</taxon>
        <taxon>Anthemideae</taxon>
        <taxon>Anthemidinae</taxon>
        <taxon>Tanacetum</taxon>
    </lineage>
</organism>
<proteinExistence type="predicted"/>
<reference evidence="1" key="1">
    <citation type="journal article" date="2022" name="Int. J. Mol. Sci.">
        <title>Draft Genome of Tanacetum Coccineum: Genomic Comparison of Closely Related Tanacetum-Family Plants.</title>
        <authorList>
            <person name="Yamashiro T."/>
            <person name="Shiraishi A."/>
            <person name="Nakayama K."/>
            <person name="Satake H."/>
        </authorList>
    </citation>
    <scope>NUCLEOTIDE SEQUENCE</scope>
</reference>
<reference evidence="1" key="2">
    <citation type="submission" date="2022-01" db="EMBL/GenBank/DDBJ databases">
        <authorList>
            <person name="Yamashiro T."/>
            <person name="Shiraishi A."/>
            <person name="Satake H."/>
            <person name="Nakayama K."/>
        </authorList>
    </citation>
    <scope>NUCLEOTIDE SEQUENCE</scope>
</reference>
<name>A0ABQ5ILP7_9ASTR</name>
<accession>A0ABQ5ILP7</accession>
<sequence>MVICYDGWFVDVSLMVAGLWWVVDPYLGGAARRRACSHGGLHTLLSRPAILNPVPSIFSEVYILFCVVAQCQGIDNQITFDCGLMPQVPGILVLLLLSSRRLRALLDALMLILPMSFHPSSYPLVRTLPKIYIQNSYHIAMMEAVNGGKDLNVSLDDKKRSDGKEVMVDNRYLKANYPLLVRLSTSDTHSSLRDTIKLEKWEGWAGWVTVKLVKKLWLEMGQVGLTSNSNDGALPQLAPYQVLKLKQLTMITLA</sequence>
<dbReference type="Proteomes" id="UP001151760">
    <property type="component" value="Unassembled WGS sequence"/>
</dbReference>
<evidence type="ECO:0000313" key="2">
    <source>
        <dbReference type="Proteomes" id="UP001151760"/>
    </source>
</evidence>